<sequence>MLIVSSKSSREVDLPKKNCNSYYERKPILRSKLIFKIPQNPYHFSKSQSVNPKESNLSDVAIFRDFYPFCGKFTNFPMQERRVFAESCYGCFIDWSPVRLQGIGYEPREAVGRACNVSNVYNGLTGYRYAAGLNAPVRNDPPIKYT</sequence>
<reference evidence="1" key="1">
    <citation type="submission" date="2021-10" db="EMBL/GenBank/DDBJ databases">
        <title>Melipona bicolor Genome sequencing and assembly.</title>
        <authorList>
            <person name="Araujo N.S."/>
            <person name="Arias M.C."/>
        </authorList>
    </citation>
    <scope>NUCLEOTIDE SEQUENCE</scope>
    <source>
        <strain evidence="1">USP_2M_L1-L4_2017</strain>
        <tissue evidence="1">Whole body</tissue>
    </source>
</reference>
<gene>
    <name evidence="1" type="ORF">K0M31_004879</name>
</gene>
<proteinExistence type="predicted"/>
<organism evidence="1 2">
    <name type="scientific">Melipona bicolor</name>
    <dbReference type="NCBI Taxonomy" id="60889"/>
    <lineage>
        <taxon>Eukaryota</taxon>
        <taxon>Metazoa</taxon>
        <taxon>Ecdysozoa</taxon>
        <taxon>Arthropoda</taxon>
        <taxon>Hexapoda</taxon>
        <taxon>Insecta</taxon>
        <taxon>Pterygota</taxon>
        <taxon>Neoptera</taxon>
        <taxon>Endopterygota</taxon>
        <taxon>Hymenoptera</taxon>
        <taxon>Apocrita</taxon>
        <taxon>Aculeata</taxon>
        <taxon>Apoidea</taxon>
        <taxon>Anthophila</taxon>
        <taxon>Apidae</taxon>
        <taxon>Melipona</taxon>
    </lineage>
</organism>
<dbReference type="Proteomes" id="UP001177670">
    <property type="component" value="Unassembled WGS sequence"/>
</dbReference>
<protein>
    <submittedName>
        <fullName evidence="1">Uncharacterized protein</fullName>
    </submittedName>
</protein>
<dbReference type="AlphaFoldDB" id="A0AA40FVN2"/>
<comment type="caution">
    <text evidence="1">The sequence shown here is derived from an EMBL/GenBank/DDBJ whole genome shotgun (WGS) entry which is preliminary data.</text>
</comment>
<evidence type="ECO:0000313" key="2">
    <source>
        <dbReference type="Proteomes" id="UP001177670"/>
    </source>
</evidence>
<dbReference type="EMBL" id="JAHYIQ010000014">
    <property type="protein sequence ID" value="KAK1126246.1"/>
    <property type="molecule type" value="Genomic_DNA"/>
</dbReference>
<name>A0AA40FVN2_9HYME</name>
<accession>A0AA40FVN2</accession>
<evidence type="ECO:0000313" key="1">
    <source>
        <dbReference type="EMBL" id="KAK1126246.1"/>
    </source>
</evidence>
<keyword evidence="2" id="KW-1185">Reference proteome</keyword>
<feature type="non-terminal residue" evidence="1">
    <location>
        <position position="146"/>
    </location>
</feature>